<protein>
    <submittedName>
        <fullName evidence="2">Uncharacterized protein</fullName>
    </submittedName>
</protein>
<evidence type="ECO:0000256" key="1">
    <source>
        <dbReference type="SAM" id="MobiDB-lite"/>
    </source>
</evidence>
<dbReference type="OrthoDB" id="3256438at2759"/>
<dbReference type="Proteomes" id="UP000053424">
    <property type="component" value="Unassembled WGS sequence"/>
</dbReference>
<name>A0A0C3BRQ7_HEBCY</name>
<evidence type="ECO:0000313" key="2">
    <source>
        <dbReference type="EMBL" id="KIM39380.1"/>
    </source>
</evidence>
<feature type="region of interest" description="Disordered" evidence="1">
    <location>
        <begin position="117"/>
        <end position="204"/>
    </location>
</feature>
<keyword evidence="3" id="KW-1185">Reference proteome</keyword>
<evidence type="ECO:0000313" key="3">
    <source>
        <dbReference type="Proteomes" id="UP000053424"/>
    </source>
</evidence>
<feature type="region of interest" description="Disordered" evidence="1">
    <location>
        <begin position="1"/>
        <end position="44"/>
    </location>
</feature>
<dbReference type="HOGENOM" id="CLU_055848_1_0_1"/>
<feature type="compositionally biased region" description="Low complexity" evidence="1">
    <location>
        <begin position="25"/>
        <end position="35"/>
    </location>
</feature>
<sequence length="299" mass="33105">MSLVQTPFSVPVSPAEATSARKRTSSFSYSSTALSPNPRPAKAARMTGTDTLRRHETMLVIPELTTTTPVSSSSVGYTTDATYRALQHFKDQRLRRKALNRPNVEPITIRTRLEVTQTQPAPRQMPQREQPKCSPISAVKPPPSKPRNPNFVTTKKRSPAPKAPQVILPSVSSPVTVLRTPRTSSPLSPIRTTLPGRPVFPRSKPETDLYRTAIKMRMRSSPLGQKILHMGPRLAMSIMTATQELERIVADQQEERDKDNDVIMSDSTLVSPTSLATPVLTTSWVVVKGEDWEMIDCSA</sequence>
<proteinExistence type="predicted"/>
<dbReference type="AlphaFoldDB" id="A0A0C3BRQ7"/>
<gene>
    <name evidence="2" type="ORF">M413DRAFT_447307</name>
</gene>
<accession>A0A0C3BRQ7</accession>
<dbReference type="EMBL" id="KN831786">
    <property type="protein sequence ID" value="KIM39380.1"/>
    <property type="molecule type" value="Genomic_DNA"/>
</dbReference>
<organism evidence="2 3">
    <name type="scientific">Hebeloma cylindrosporum</name>
    <dbReference type="NCBI Taxonomy" id="76867"/>
    <lineage>
        <taxon>Eukaryota</taxon>
        <taxon>Fungi</taxon>
        <taxon>Dikarya</taxon>
        <taxon>Basidiomycota</taxon>
        <taxon>Agaricomycotina</taxon>
        <taxon>Agaricomycetes</taxon>
        <taxon>Agaricomycetidae</taxon>
        <taxon>Agaricales</taxon>
        <taxon>Agaricineae</taxon>
        <taxon>Hymenogastraceae</taxon>
        <taxon>Hebeloma</taxon>
    </lineage>
</organism>
<reference evidence="3" key="2">
    <citation type="submission" date="2015-01" db="EMBL/GenBank/DDBJ databases">
        <title>Evolutionary Origins and Diversification of the Mycorrhizal Mutualists.</title>
        <authorList>
            <consortium name="DOE Joint Genome Institute"/>
            <consortium name="Mycorrhizal Genomics Consortium"/>
            <person name="Kohler A."/>
            <person name="Kuo A."/>
            <person name="Nagy L.G."/>
            <person name="Floudas D."/>
            <person name="Copeland A."/>
            <person name="Barry K.W."/>
            <person name="Cichocki N."/>
            <person name="Veneault-Fourrey C."/>
            <person name="LaButti K."/>
            <person name="Lindquist E.A."/>
            <person name="Lipzen A."/>
            <person name="Lundell T."/>
            <person name="Morin E."/>
            <person name="Murat C."/>
            <person name="Riley R."/>
            <person name="Ohm R."/>
            <person name="Sun H."/>
            <person name="Tunlid A."/>
            <person name="Henrissat B."/>
            <person name="Grigoriev I.V."/>
            <person name="Hibbett D.S."/>
            <person name="Martin F."/>
        </authorList>
    </citation>
    <scope>NUCLEOTIDE SEQUENCE [LARGE SCALE GENOMIC DNA]</scope>
    <source>
        <strain evidence="3">h7</strain>
    </source>
</reference>
<reference evidence="2 3" key="1">
    <citation type="submission" date="2014-04" db="EMBL/GenBank/DDBJ databases">
        <authorList>
            <consortium name="DOE Joint Genome Institute"/>
            <person name="Kuo A."/>
            <person name="Gay G."/>
            <person name="Dore J."/>
            <person name="Kohler A."/>
            <person name="Nagy L.G."/>
            <person name="Floudas D."/>
            <person name="Copeland A."/>
            <person name="Barry K.W."/>
            <person name="Cichocki N."/>
            <person name="Veneault-Fourrey C."/>
            <person name="LaButti K."/>
            <person name="Lindquist E.A."/>
            <person name="Lipzen A."/>
            <person name="Lundell T."/>
            <person name="Morin E."/>
            <person name="Murat C."/>
            <person name="Sun H."/>
            <person name="Tunlid A."/>
            <person name="Henrissat B."/>
            <person name="Grigoriev I.V."/>
            <person name="Hibbett D.S."/>
            <person name="Martin F."/>
            <person name="Nordberg H.P."/>
            <person name="Cantor M.N."/>
            <person name="Hua S.X."/>
        </authorList>
    </citation>
    <scope>NUCLEOTIDE SEQUENCE [LARGE SCALE GENOMIC DNA]</scope>
    <source>
        <strain evidence="3">h7</strain>
    </source>
</reference>
<feature type="compositionally biased region" description="Polar residues" evidence="1">
    <location>
        <begin position="170"/>
        <end position="191"/>
    </location>
</feature>